<name>Q1RR22_STRA7</name>
<dbReference type="EMBL" id="AJ937740">
    <property type="protein sequence ID" value="CAI77993.1"/>
    <property type="molecule type" value="Genomic_DNA"/>
</dbReference>
<dbReference type="EMBL" id="AJ937741">
    <property type="protein sequence ID" value="CAI78267.1"/>
    <property type="molecule type" value="Genomic_DNA"/>
</dbReference>
<dbReference type="EMBL" id="AM238664">
    <property type="protein sequence ID" value="CAJ87774.1"/>
    <property type="molecule type" value="Genomic_DNA"/>
</dbReference>
<reference evidence="2" key="1">
    <citation type="journal article" date="2006" name="J. Bacteriol.">
        <title>Intraspecific variability of the terminal inverted repeats of the linear chromosome of Streptomyces ambofaciens.</title>
        <authorList>
            <person name="Choulet F."/>
            <person name="Gallois A."/>
            <person name="Aigle B."/>
            <person name="Mangenot S."/>
            <person name="Gerbaud C."/>
            <person name="Truong C."/>
            <person name="Francou F.X."/>
            <person name="Borges F."/>
            <person name="Fourrier C."/>
            <person name="Guerineau M."/>
            <person name="Decaris B."/>
            <person name="Barbe V."/>
            <person name="Pernodet J.L."/>
            <person name="Leblond P."/>
        </authorList>
    </citation>
    <scope>NUCLEOTIDE SEQUENCE</scope>
    <source>
        <strain evidence="2">ATCC 23877</strain>
    </source>
</reference>
<protein>
    <submittedName>
        <fullName evidence="2">Putative truncated transposase</fullName>
    </submittedName>
</protein>
<organism evidence="2">
    <name type="scientific">Streptomyces ambofaciens (strain ATCC 23877 / 3486 / DSM 40053 / JCM 4204 / NBRC 12836 / NRRL B-2516)</name>
    <dbReference type="NCBI Taxonomy" id="278992"/>
    <lineage>
        <taxon>Bacteria</taxon>
        <taxon>Bacillati</taxon>
        <taxon>Actinomycetota</taxon>
        <taxon>Actinomycetes</taxon>
        <taxon>Kitasatosporales</taxon>
        <taxon>Streptomycetaceae</taxon>
        <taxon>Streptomyces</taxon>
    </lineage>
</organism>
<evidence type="ECO:0000313" key="3">
    <source>
        <dbReference type="EMBL" id="CAJ87774.1"/>
    </source>
</evidence>
<evidence type="ECO:0000313" key="2">
    <source>
        <dbReference type="EMBL" id="CAI78267.1"/>
    </source>
</evidence>
<gene>
    <name evidence="2" type="ORF">SAMT0064</name>
    <name evidence="3" type="ORF">SAMT0065</name>
</gene>
<accession>Q1RR22</accession>
<reference evidence="3" key="2">
    <citation type="journal article" date="2006" name="Microbiology (Mosc.)">
        <title>Multiple biosynthetic and uptake systems mediate siderophore-dependent iron acquisition in Streptomyces coelicolor A3(2) and Streptomyces ambofaciens ATCC 23877.</title>
        <authorList>
            <person name="Barona-Gomez F."/>
            <person name="Lautru S."/>
            <person name="Francou F.X."/>
            <person name="Leblond P."/>
            <person name="Pernodet J.L."/>
            <person name="Challis G.L."/>
        </authorList>
    </citation>
    <scope>NUCLEOTIDE SEQUENCE</scope>
    <source>
        <strain evidence="3">ATCC 23877</strain>
    </source>
</reference>
<dbReference type="EMBL" id="AM238663">
    <property type="protein sequence ID" value="CAJ89052.1"/>
    <property type="molecule type" value="Genomic_DNA"/>
</dbReference>
<feature type="region of interest" description="Disordered" evidence="1">
    <location>
        <begin position="1"/>
        <end position="44"/>
    </location>
</feature>
<sequence>MPTPDQAHHSRNECASRRRRGSSGGRPTGFDKRAYISHGTVTSI</sequence>
<proteinExistence type="predicted"/>
<reference evidence="3" key="3">
    <citation type="journal article" date="2006" name="Mol. Biol. Evol.">
        <title>Evolution of the terminal regions of the Streptomyces linear chromosome.</title>
        <authorList>
            <person name="Choulet F."/>
            <person name="Aigle B."/>
            <person name="Gallois A."/>
            <person name="Mangenot S."/>
            <person name="Gerbaud C."/>
            <person name="Truong C."/>
            <person name="Francou F.X."/>
            <person name="Fourrier C."/>
            <person name="Guerineau M."/>
            <person name="Decaris B."/>
            <person name="Barbe V."/>
            <person name="Pernodet J.L."/>
            <person name="Leblond P."/>
        </authorList>
    </citation>
    <scope>NUCLEOTIDE SEQUENCE</scope>
    <source>
        <strain evidence="3">ATCC 23877</strain>
    </source>
</reference>
<evidence type="ECO:0000256" key="1">
    <source>
        <dbReference type="SAM" id="MobiDB-lite"/>
    </source>
</evidence>
<dbReference type="AlphaFoldDB" id="Q1RR22"/>
<feature type="compositionally biased region" description="Basic and acidic residues" evidence="1">
    <location>
        <begin position="1"/>
        <end position="16"/>
    </location>
</feature>